<protein>
    <recommendedName>
        <fullName evidence="3">Arginine/agmatine antiporter</fullName>
    </recommendedName>
</protein>
<accession>A0ABR6F1W9</accession>
<dbReference type="RefSeq" id="WP_182961455.1">
    <property type="nucleotide sequence ID" value="NZ_WNXC01000010.1"/>
</dbReference>
<keyword evidence="6 9" id="KW-1133">Transmembrane helix</keyword>
<feature type="transmembrane region" description="Helical" evidence="9">
    <location>
        <begin position="191"/>
        <end position="215"/>
    </location>
</feature>
<evidence type="ECO:0000256" key="8">
    <source>
        <dbReference type="ARBA" id="ARBA00045636"/>
    </source>
</evidence>
<feature type="transmembrane region" description="Helical" evidence="9">
    <location>
        <begin position="350"/>
        <end position="373"/>
    </location>
</feature>
<dbReference type="InterPro" id="IPR002293">
    <property type="entry name" value="AA/rel_permease1"/>
</dbReference>
<comment type="subcellular location">
    <subcellularLocation>
        <location evidence="1">Cell membrane</location>
        <topology evidence="1">Multi-pass membrane protein</topology>
    </subcellularLocation>
</comment>
<dbReference type="PANTHER" id="PTHR42770">
    <property type="entry name" value="AMINO ACID TRANSPORTER-RELATED"/>
    <property type="match status" value="1"/>
</dbReference>
<dbReference type="Proteomes" id="UP000636110">
    <property type="component" value="Unassembled WGS sequence"/>
</dbReference>
<proteinExistence type="inferred from homology"/>
<organism evidence="10 11">
    <name type="scientific">Pedobacter gandavensis</name>
    <dbReference type="NCBI Taxonomy" id="2679963"/>
    <lineage>
        <taxon>Bacteria</taxon>
        <taxon>Pseudomonadati</taxon>
        <taxon>Bacteroidota</taxon>
        <taxon>Sphingobacteriia</taxon>
        <taxon>Sphingobacteriales</taxon>
        <taxon>Sphingobacteriaceae</taxon>
        <taxon>Pedobacter</taxon>
    </lineage>
</organism>
<feature type="transmembrane region" description="Helical" evidence="9">
    <location>
        <begin position="319"/>
        <end position="338"/>
    </location>
</feature>
<feature type="transmembrane region" description="Helical" evidence="9">
    <location>
        <begin position="89"/>
        <end position="114"/>
    </location>
</feature>
<evidence type="ECO:0000256" key="7">
    <source>
        <dbReference type="ARBA" id="ARBA00023136"/>
    </source>
</evidence>
<dbReference type="Gene3D" id="1.20.1740.10">
    <property type="entry name" value="Amino acid/polyamine transporter I"/>
    <property type="match status" value="1"/>
</dbReference>
<comment type="similarity">
    <text evidence="2">Belongs to the amino acid-polyamine-organocation (APC) superfamily. Basic amino acid/polyamine antiporter (APA) (TC 2.A.3.2) family.</text>
</comment>
<evidence type="ECO:0000256" key="5">
    <source>
        <dbReference type="ARBA" id="ARBA00022692"/>
    </source>
</evidence>
<dbReference type="PIRSF" id="PIRSF006060">
    <property type="entry name" value="AA_transporter"/>
    <property type="match status" value="1"/>
</dbReference>
<keyword evidence="5 9" id="KW-0812">Transmembrane</keyword>
<feature type="transmembrane region" description="Helical" evidence="9">
    <location>
        <begin position="120"/>
        <end position="139"/>
    </location>
</feature>
<comment type="caution">
    <text evidence="10">The sequence shown here is derived from an EMBL/GenBank/DDBJ whole genome shotgun (WGS) entry which is preliminary data.</text>
</comment>
<evidence type="ECO:0000256" key="1">
    <source>
        <dbReference type="ARBA" id="ARBA00004651"/>
    </source>
</evidence>
<name>A0ABR6F1W9_9SPHI</name>
<evidence type="ECO:0000256" key="2">
    <source>
        <dbReference type="ARBA" id="ARBA00008220"/>
    </source>
</evidence>
<dbReference type="InterPro" id="IPR050367">
    <property type="entry name" value="APC_superfamily"/>
</dbReference>
<keyword evidence="7 9" id="KW-0472">Membrane</keyword>
<dbReference type="NCBIfam" id="NF007929">
    <property type="entry name" value="PRK10644.1"/>
    <property type="match status" value="1"/>
</dbReference>
<feature type="transmembrane region" description="Helical" evidence="9">
    <location>
        <begin position="12"/>
        <end position="33"/>
    </location>
</feature>
<feature type="transmembrane region" description="Helical" evidence="9">
    <location>
        <begin position="39"/>
        <end position="59"/>
    </location>
</feature>
<dbReference type="EMBL" id="WNXC01000010">
    <property type="protein sequence ID" value="MBB2151524.1"/>
    <property type="molecule type" value="Genomic_DNA"/>
</dbReference>
<evidence type="ECO:0000256" key="3">
    <source>
        <dbReference type="ARBA" id="ARBA00021069"/>
    </source>
</evidence>
<keyword evidence="4" id="KW-1003">Cell membrane</keyword>
<dbReference type="PANTHER" id="PTHR42770:SF18">
    <property type="entry name" value="ARGININE_AGMATINE ANTIPORTER"/>
    <property type="match status" value="1"/>
</dbReference>
<evidence type="ECO:0000313" key="11">
    <source>
        <dbReference type="Proteomes" id="UP000636110"/>
    </source>
</evidence>
<evidence type="ECO:0000256" key="4">
    <source>
        <dbReference type="ARBA" id="ARBA00022475"/>
    </source>
</evidence>
<gene>
    <name evidence="10" type="primary">adiC</name>
    <name evidence="10" type="ORF">GM920_21670</name>
</gene>
<evidence type="ECO:0000256" key="6">
    <source>
        <dbReference type="ARBA" id="ARBA00022989"/>
    </source>
</evidence>
<feature type="transmembrane region" description="Helical" evidence="9">
    <location>
        <begin position="151"/>
        <end position="171"/>
    </location>
</feature>
<reference evidence="10 11" key="1">
    <citation type="submission" date="2019-11" db="EMBL/GenBank/DDBJ databases">
        <title>Description of Pedobacter sp. LMG 31462T.</title>
        <authorList>
            <person name="Carlier A."/>
            <person name="Qi S."/>
            <person name="Vandamme P."/>
        </authorList>
    </citation>
    <scope>NUCLEOTIDE SEQUENCE [LARGE SCALE GENOMIC DNA]</scope>
    <source>
        <strain evidence="10 11">LMG 31462</strain>
    </source>
</reference>
<sequence length="439" mass="46081">MAENNKKVGLIPVMLMVAGNIMGSGVFLLPANLAATGGIAIYGWLVTIVGAIALSIVYAKISSIDRSPGGSYAYARRAFGPFLGYQTNMLYWVAAWVGNIAIVVVGVGYLSFFFPFLKEPIPATICSIAILWAFVLINISGPRLMTKVQAFTTVLALIPIIGVAVFGWFWFKSSTYMEAWNVSGKDSLSAVQSVLNITLWAFIGVETASVVAGVVENPKKNVPIATVGGVLIAAVSYILSSTAIMGMIPNAELQVSSSPFGDAVAMALGKTAGAVVAFCAMLGCLGSVGGWTLVAGQTAKAAADDGLFPKIFAKVNKDGIPVTGLIIVGVLMTILQLTTISPNAAKQFGVVSSITVIFTVIPYIYTCAALMLIGHGNLGDKRTTYIGVIGIAFLYCIWSVVSSDSTTVLGAFVSVLITTALYAFNYNRTHKGAYPLDSN</sequence>
<feature type="transmembrane region" description="Helical" evidence="9">
    <location>
        <begin position="227"/>
        <end position="251"/>
    </location>
</feature>
<feature type="transmembrane region" description="Helical" evidence="9">
    <location>
        <begin position="271"/>
        <end position="294"/>
    </location>
</feature>
<keyword evidence="11" id="KW-1185">Reference proteome</keyword>
<feature type="transmembrane region" description="Helical" evidence="9">
    <location>
        <begin position="407"/>
        <end position="424"/>
    </location>
</feature>
<dbReference type="Pfam" id="PF13520">
    <property type="entry name" value="AA_permease_2"/>
    <property type="match status" value="1"/>
</dbReference>
<comment type="function">
    <text evidence="8">Major component of the acid-resistance (AR) system allowing enteric pathogens to survive the acidic environment in the stomach. Exchanges extracellular arginine for its intracellular decarboxylation product agmatine (Agm) thereby expelling intracellular protons. Probably undergoes several conformational states in order to translocate the substrate across the membrane; keeps the substrate accessible to only 1 side of the membrane at a time by opening and closing 3 membrane-internal gates.</text>
</comment>
<evidence type="ECO:0000256" key="9">
    <source>
        <dbReference type="SAM" id="Phobius"/>
    </source>
</evidence>
<evidence type="ECO:0000313" key="10">
    <source>
        <dbReference type="EMBL" id="MBB2151524.1"/>
    </source>
</evidence>
<feature type="transmembrane region" description="Helical" evidence="9">
    <location>
        <begin position="385"/>
        <end position="401"/>
    </location>
</feature>